<evidence type="ECO:0000256" key="1">
    <source>
        <dbReference type="ARBA" id="ARBA00004141"/>
    </source>
</evidence>
<dbReference type="OrthoDB" id="9812049at2"/>
<dbReference type="PANTHER" id="PTHR38459:SF1">
    <property type="entry name" value="PROPHAGE BACTOPRENOL-LINKED GLUCOSE TRANSLOCASE HOMOLOG"/>
    <property type="match status" value="1"/>
</dbReference>
<evidence type="ECO:0000313" key="8">
    <source>
        <dbReference type="EMBL" id="OAG93441.1"/>
    </source>
</evidence>
<feature type="transmembrane region" description="Helical" evidence="6">
    <location>
        <begin position="114"/>
        <end position="131"/>
    </location>
</feature>
<evidence type="ECO:0000256" key="2">
    <source>
        <dbReference type="ARBA" id="ARBA00009399"/>
    </source>
</evidence>
<dbReference type="EMBL" id="LSUQ01000035">
    <property type="protein sequence ID" value="OAG93441.1"/>
    <property type="molecule type" value="Genomic_DNA"/>
</dbReference>
<dbReference type="GO" id="GO:0000271">
    <property type="term" value="P:polysaccharide biosynthetic process"/>
    <property type="evidence" value="ECO:0007669"/>
    <property type="project" value="InterPro"/>
</dbReference>
<comment type="subcellular location">
    <subcellularLocation>
        <location evidence="1">Membrane</location>
        <topology evidence="1">Multi-pass membrane protein</topology>
    </subcellularLocation>
</comment>
<dbReference type="Pfam" id="PF04138">
    <property type="entry name" value="GtrA_DPMS_TM"/>
    <property type="match status" value="1"/>
</dbReference>
<dbReference type="AlphaFoldDB" id="A0A853KAF0"/>
<organism evidence="8 9">
    <name type="scientific">Ferroacidibacillus organovorans</name>
    <dbReference type="NCBI Taxonomy" id="1765683"/>
    <lineage>
        <taxon>Bacteria</taxon>
        <taxon>Bacillati</taxon>
        <taxon>Bacillota</taxon>
        <taxon>Bacilli</taxon>
        <taxon>Bacillales</taxon>
        <taxon>Alicyclobacillaceae</taxon>
        <taxon>Ferroacidibacillus</taxon>
    </lineage>
</organism>
<evidence type="ECO:0000256" key="5">
    <source>
        <dbReference type="ARBA" id="ARBA00023136"/>
    </source>
</evidence>
<accession>A0A853KAF0</accession>
<keyword evidence="5 6" id="KW-0472">Membrane</keyword>
<evidence type="ECO:0000313" key="9">
    <source>
        <dbReference type="Proteomes" id="UP000077421"/>
    </source>
</evidence>
<evidence type="ECO:0000256" key="3">
    <source>
        <dbReference type="ARBA" id="ARBA00022692"/>
    </source>
</evidence>
<feature type="transmembrane region" description="Helical" evidence="6">
    <location>
        <begin position="48"/>
        <end position="67"/>
    </location>
</feature>
<feature type="transmembrane region" description="Helical" evidence="6">
    <location>
        <begin position="88"/>
        <end position="108"/>
    </location>
</feature>
<dbReference type="InterPro" id="IPR007267">
    <property type="entry name" value="GtrA_DPMS_TM"/>
</dbReference>
<evidence type="ECO:0000259" key="7">
    <source>
        <dbReference type="Pfam" id="PF04138"/>
    </source>
</evidence>
<dbReference type="InterPro" id="IPR051401">
    <property type="entry name" value="GtrA_CellWall_Glycosyl"/>
</dbReference>
<feature type="domain" description="GtrA/DPMS transmembrane" evidence="7">
    <location>
        <begin position="24"/>
        <end position="137"/>
    </location>
</feature>
<feature type="transmembrane region" description="Helical" evidence="6">
    <location>
        <begin position="21"/>
        <end position="42"/>
    </location>
</feature>
<evidence type="ECO:0000256" key="4">
    <source>
        <dbReference type="ARBA" id="ARBA00022989"/>
    </source>
</evidence>
<dbReference type="GO" id="GO:0005886">
    <property type="term" value="C:plasma membrane"/>
    <property type="evidence" value="ECO:0007669"/>
    <property type="project" value="TreeGrafter"/>
</dbReference>
<comment type="caution">
    <text evidence="8">The sequence shown here is derived from an EMBL/GenBank/DDBJ whole genome shotgun (WGS) entry which is preliminary data.</text>
</comment>
<dbReference type="PANTHER" id="PTHR38459">
    <property type="entry name" value="PROPHAGE BACTOPRENOL-LINKED GLUCOSE TRANSLOCASE HOMOLOG"/>
    <property type="match status" value="1"/>
</dbReference>
<proteinExistence type="inferred from homology"/>
<name>A0A853KAF0_9BACL</name>
<keyword evidence="4 6" id="KW-1133">Transmembrane helix</keyword>
<reference evidence="8 9" key="1">
    <citation type="submission" date="2016-02" db="EMBL/GenBank/DDBJ databases">
        <title>Draft genome sequence of Acidibacillus ferrooxidans SLC66.</title>
        <authorList>
            <person name="Oliveira G."/>
            <person name="Nancucheo I."/>
            <person name="Dall'Agnol H."/>
            <person name="Johnson B."/>
            <person name="Oliveira R."/>
            <person name="Nunes G.L."/>
            <person name="Tzotzos G."/>
            <person name="Orellana S.C."/>
            <person name="Salim A.C."/>
            <person name="Araujo F.M."/>
        </authorList>
    </citation>
    <scope>NUCLEOTIDE SEQUENCE [LARGE SCALE GENOMIC DNA]</scope>
    <source>
        <strain evidence="8 9">SLC66</strain>
    </source>
</reference>
<sequence length="142" mass="16556">MNNVFELLDSLKKHVKFKIIIFIRFCIIGIITAGIQLITYSVLLLIHLNYQLASFFGLFIATTLAYFGNRMWTFQSKNQLFRELIQFYLSRLITVPINALILFFVISILRMNTVMAQIFSIGIITLLNFYIGKTFIFRKAIV</sequence>
<evidence type="ECO:0000256" key="6">
    <source>
        <dbReference type="SAM" id="Phobius"/>
    </source>
</evidence>
<gene>
    <name evidence="8" type="ORF">AYW79_10675</name>
</gene>
<keyword evidence="3 6" id="KW-0812">Transmembrane</keyword>
<dbReference type="Proteomes" id="UP000077421">
    <property type="component" value="Unassembled WGS sequence"/>
</dbReference>
<dbReference type="RefSeq" id="WP_067565464.1">
    <property type="nucleotide sequence ID" value="NZ_LSUQ01000035.1"/>
</dbReference>
<comment type="similarity">
    <text evidence="2">Belongs to the GtrA family.</text>
</comment>
<protein>
    <recommendedName>
        <fullName evidence="7">GtrA/DPMS transmembrane domain-containing protein</fullName>
    </recommendedName>
</protein>